<accession>A0ABR3YV81</accession>
<evidence type="ECO:0000313" key="4">
    <source>
        <dbReference type="EMBL" id="KAL1892283.1"/>
    </source>
</evidence>
<name>A0ABR3YV81_9PEZI</name>
<keyword evidence="2" id="KW-0812">Transmembrane</keyword>
<gene>
    <name evidence="4" type="ORF">Cpir12675_004606</name>
</gene>
<feature type="transmembrane region" description="Helical" evidence="2">
    <location>
        <begin position="124"/>
        <end position="149"/>
    </location>
</feature>
<dbReference type="EMBL" id="JAWDJO010000134">
    <property type="protein sequence ID" value="KAL1892283.1"/>
    <property type="molecule type" value="Genomic_DNA"/>
</dbReference>
<feature type="compositionally biased region" description="Basic and acidic residues" evidence="1">
    <location>
        <begin position="222"/>
        <end position="231"/>
    </location>
</feature>
<feature type="transmembrane region" description="Helical" evidence="2">
    <location>
        <begin position="20"/>
        <end position="42"/>
    </location>
</feature>
<keyword evidence="2" id="KW-1133">Transmembrane helix</keyword>
<feature type="domain" description="DUF7598" evidence="3">
    <location>
        <begin position="14"/>
        <end position="148"/>
    </location>
</feature>
<comment type="caution">
    <text evidence="4">The sequence shown here is derived from an EMBL/GenBank/DDBJ whole genome shotgun (WGS) entry which is preliminary data.</text>
</comment>
<evidence type="ECO:0000259" key="3">
    <source>
        <dbReference type="Pfam" id="PF24535"/>
    </source>
</evidence>
<evidence type="ECO:0000313" key="5">
    <source>
        <dbReference type="Proteomes" id="UP001583280"/>
    </source>
</evidence>
<keyword evidence="5" id="KW-1185">Reference proteome</keyword>
<dbReference type="InterPro" id="IPR056019">
    <property type="entry name" value="DUF7598"/>
</dbReference>
<reference evidence="4 5" key="1">
    <citation type="journal article" date="2024" name="IMA Fungus">
        <title>IMA Genome - F19 : A genome assembly and annotation guide to empower mycologists, including annotated draft genome sequences of Ceratocystis pirilliformis, Diaporthe australafricana, Fusarium ophioides, Paecilomyces lecythidis, and Sporothrix stenoceras.</title>
        <authorList>
            <person name="Aylward J."/>
            <person name="Wilson A.M."/>
            <person name="Visagie C.M."/>
            <person name="Spraker J."/>
            <person name="Barnes I."/>
            <person name="Buitendag C."/>
            <person name="Ceriani C."/>
            <person name="Del Mar Angel L."/>
            <person name="du Plessis D."/>
            <person name="Fuchs T."/>
            <person name="Gasser K."/>
            <person name="Kramer D."/>
            <person name="Li W."/>
            <person name="Munsamy K."/>
            <person name="Piso A."/>
            <person name="Price J.L."/>
            <person name="Sonnekus B."/>
            <person name="Thomas C."/>
            <person name="van der Nest A."/>
            <person name="van Dijk A."/>
            <person name="van Heerden A."/>
            <person name="van Vuuren N."/>
            <person name="Yilmaz N."/>
            <person name="Duong T.A."/>
            <person name="van der Merwe N.A."/>
            <person name="Wingfield M.J."/>
            <person name="Wingfield B.D."/>
        </authorList>
    </citation>
    <scope>NUCLEOTIDE SEQUENCE [LARGE SCALE GENOMIC DNA]</scope>
    <source>
        <strain evidence="4 5">CMW 12675</strain>
    </source>
</reference>
<protein>
    <recommendedName>
        <fullName evidence="3">DUF7598 domain-containing protein</fullName>
    </recommendedName>
</protein>
<feature type="region of interest" description="Disordered" evidence="1">
    <location>
        <begin position="198"/>
        <end position="231"/>
    </location>
</feature>
<evidence type="ECO:0000256" key="1">
    <source>
        <dbReference type="SAM" id="MobiDB-lite"/>
    </source>
</evidence>
<proteinExistence type="predicted"/>
<dbReference type="Pfam" id="PF24535">
    <property type="entry name" value="DUF7598"/>
    <property type="match status" value="1"/>
</dbReference>
<organism evidence="4 5">
    <name type="scientific">Ceratocystis pirilliformis</name>
    <dbReference type="NCBI Taxonomy" id="259994"/>
    <lineage>
        <taxon>Eukaryota</taxon>
        <taxon>Fungi</taxon>
        <taxon>Dikarya</taxon>
        <taxon>Ascomycota</taxon>
        <taxon>Pezizomycotina</taxon>
        <taxon>Sordariomycetes</taxon>
        <taxon>Hypocreomycetidae</taxon>
        <taxon>Microascales</taxon>
        <taxon>Ceratocystidaceae</taxon>
        <taxon>Ceratocystis</taxon>
    </lineage>
</organism>
<evidence type="ECO:0000256" key="2">
    <source>
        <dbReference type="SAM" id="Phobius"/>
    </source>
</evidence>
<keyword evidence="2" id="KW-0472">Membrane</keyword>
<feature type="transmembrane region" description="Helical" evidence="2">
    <location>
        <begin position="49"/>
        <end position="72"/>
    </location>
</feature>
<dbReference type="Proteomes" id="UP001583280">
    <property type="component" value="Unassembled WGS sequence"/>
</dbReference>
<sequence>MVNVFENPGLCGSGHVVLNVLRAFTIIGLLCISASCWVMVVMTGKNGSFYFFDAISQIIASLVALCLITSEVGLFRDFYERNWPVISSNRGLTWLGSAITVLACHVLGQLNRPQLSQAAIGMPLWRLILASGILGLIFGLGNIAASVVFRDSEHQINARTIRSDGSLASNSVYAASSASSTHSDHVHNEKVSATRRWTQKLSPFNGGGRPKISHPYENSDVEAQRDSVDDRRSPIVPELLRPQTALHPMNTTNTGVSRYSVVSHMNRF</sequence>